<accession>A0A7S5YED4</accession>
<dbReference type="AlphaFoldDB" id="A0A7S5YED4"/>
<protein>
    <submittedName>
        <fullName evidence="1">Uncharacterized protein</fullName>
    </submittedName>
</protein>
<proteinExistence type="predicted"/>
<name>A0A7S5YED4_PSEAI</name>
<evidence type="ECO:0000313" key="1">
    <source>
        <dbReference type="EMBL" id="QLG05295.1"/>
    </source>
</evidence>
<reference evidence="1" key="1">
    <citation type="submission" date="2019-12" db="EMBL/GenBank/DDBJ databases">
        <title>Compelete sequence of pSE5369-VIM.</title>
        <authorList>
            <person name="Zhou D."/>
        </authorList>
    </citation>
    <scope>NUCLEOTIDE SEQUENCE</scope>
    <source>
        <strain evidence="1">SE5369</strain>
        <plasmid evidence="1">pSE5369-VIM</plasmid>
    </source>
</reference>
<dbReference type="EMBL" id="MN894888">
    <property type="protein sequence ID" value="QLG05295.1"/>
    <property type="molecule type" value="Genomic_DNA"/>
</dbReference>
<organism evidence="1">
    <name type="scientific">Pseudomonas aeruginosa</name>
    <dbReference type="NCBI Taxonomy" id="287"/>
    <lineage>
        <taxon>Bacteria</taxon>
        <taxon>Pseudomonadati</taxon>
        <taxon>Pseudomonadota</taxon>
        <taxon>Gammaproteobacteria</taxon>
        <taxon>Pseudomonadales</taxon>
        <taxon>Pseudomonadaceae</taxon>
        <taxon>Pseudomonas</taxon>
    </lineage>
</organism>
<geneLocation type="plasmid" evidence="1">
    <name>pSE5369-VIM</name>
</geneLocation>
<sequence length="44" mass="4744">MTARGCGAWVDLSPDLQNSANRVIRSNPLECKGVGAVPKSNFRQ</sequence>
<keyword evidence="1" id="KW-0614">Plasmid</keyword>